<evidence type="ECO:0000256" key="1">
    <source>
        <dbReference type="PROSITE-ProRule" id="PRU00169"/>
    </source>
</evidence>
<sequence length="247" mass="28154">MQEDHIYSVLIIEDEYPARMLMMDYVMNCPELKLAGIAEDGAKALQLMKEKNFDLVFIDINLPAMSGIEIIKSVPRSGTFFILTTAYSEFAVQAFDLEALDYLLKPFSFDRFRKSVDKALRFWKDAETNNKQIQETGTHLSFSSESATHILAYEEIHFISANNKSSVIHTESKDYETAKLLKELEEKLPDKQFIRIHKGYLVNLNFVTSLRYDKGGAYTVQLKNEDETVLPVGRSFAQTLKDALGLG</sequence>
<dbReference type="SMART" id="SM00448">
    <property type="entry name" value="REC"/>
    <property type="match status" value="1"/>
</dbReference>
<dbReference type="Proteomes" id="UP000298058">
    <property type="component" value="Unassembled WGS sequence"/>
</dbReference>
<gene>
    <name evidence="4" type="ORF">EHS15_17265</name>
</gene>
<dbReference type="RefSeq" id="WP_135761842.1">
    <property type="nucleotide sequence ID" value="NZ_RQHW01000078.1"/>
</dbReference>
<comment type="caution">
    <text evidence="4">The sequence shown here is derived from an EMBL/GenBank/DDBJ whole genome shotgun (WGS) entry which is preliminary data.</text>
</comment>
<feature type="domain" description="HTH LytTR-type" evidence="3">
    <location>
        <begin position="140"/>
        <end position="246"/>
    </location>
</feature>
<evidence type="ECO:0000259" key="3">
    <source>
        <dbReference type="PROSITE" id="PS50930"/>
    </source>
</evidence>
<organism evidence="4 5">
    <name type="scientific">Leptospira idonii</name>
    <dbReference type="NCBI Taxonomy" id="1193500"/>
    <lineage>
        <taxon>Bacteria</taxon>
        <taxon>Pseudomonadati</taxon>
        <taxon>Spirochaetota</taxon>
        <taxon>Spirochaetia</taxon>
        <taxon>Leptospirales</taxon>
        <taxon>Leptospiraceae</taxon>
        <taxon>Leptospira</taxon>
    </lineage>
</organism>
<keyword evidence="1" id="KW-0597">Phosphoprotein</keyword>
<dbReference type="InterPro" id="IPR011006">
    <property type="entry name" value="CheY-like_superfamily"/>
</dbReference>
<dbReference type="InterPro" id="IPR007492">
    <property type="entry name" value="LytTR_DNA-bd_dom"/>
</dbReference>
<evidence type="ECO:0000259" key="2">
    <source>
        <dbReference type="PROSITE" id="PS50110"/>
    </source>
</evidence>
<evidence type="ECO:0000313" key="5">
    <source>
        <dbReference type="Proteomes" id="UP000298058"/>
    </source>
</evidence>
<dbReference type="Pfam" id="PF04397">
    <property type="entry name" value="LytTR"/>
    <property type="match status" value="1"/>
</dbReference>
<dbReference type="PANTHER" id="PTHR37299:SF1">
    <property type="entry name" value="STAGE 0 SPORULATION PROTEIN A HOMOLOG"/>
    <property type="match status" value="1"/>
</dbReference>
<dbReference type="GO" id="GO:0003677">
    <property type="term" value="F:DNA binding"/>
    <property type="evidence" value="ECO:0007669"/>
    <property type="project" value="UniProtKB-KW"/>
</dbReference>
<dbReference type="PANTHER" id="PTHR37299">
    <property type="entry name" value="TRANSCRIPTIONAL REGULATOR-RELATED"/>
    <property type="match status" value="1"/>
</dbReference>
<feature type="modified residue" description="4-aspartylphosphate" evidence="1">
    <location>
        <position position="59"/>
    </location>
</feature>
<protein>
    <submittedName>
        <fullName evidence="4">DNA-binding response regulator</fullName>
    </submittedName>
</protein>
<dbReference type="EMBL" id="RQHW01000078">
    <property type="protein sequence ID" value="TGN17288.1"/>
    <property type="molecule type" value="Genomic_DNA"/>
</dbReference>
<name>A0A4V3JXX5_9LEPT</name>
<dbReference type="OrthoDB" id="9809318at2"/>
<keyword evidence="5" id="KW-1185">Reference proteome</keyword>
<dbReference type="SUPFAM" id="SSF52172">
    <property type="entry name" value="CheY-like"/>
    <property type="match status" value="1"/>
</dbReference>
<dbReference type="PROSITE" id="PS50110">
    <property type="entry name" value="RESPONSE_REGULATORY"/>
    <property type="match status" value="1"/>
</dbReference>
<proteinExistence type="predicted"/>
<dbReference type="PROSITE" id="PS50930">
    <property type="entry name" value="HTH_LYTTR"/>
    <property type="match status" value="1"/>
</dbReference>
<dbReference type="InterPro" id="IPR001789">
    <property type="entry name" value="Sig_transdc_resp-reg_receiver"/>
</dbReference>
<dbReference type="Pfam" id="PF00072">
    <property type="entry name" value="Response_reg"/>
    <property type="match status" value="1"/>
</dbReference>
<reference evidence="4" key="1">
    <citation type="journal article" date="2019" name="PLoS Negl. Trop. Dis.">
        <title>Revisiting the worldwide diversity of Leptospira species in the environment.</title>
        <authorList>
            <person name="Vincent A.T."/>
            <person name="Schiettekatte O."/>
            <person name="Bourhy P."/>
            <person name="Veyrier F.J."/>
            <person name="Picardeau M."/>
        </authorList>
    </citation>
    <scope>NUCLEOTIDE SEQUENCE [LARGE SCALE GENOMIC DNA]</scope>
    <source>
        <strain evidence="4">201300427</strain>
    </source>
</reference>
<dbReference type="AlphaFoldDB" id="A0A4V3JXX5"/>
<feature type="domain" description="Response regulatory" evidence="2">
    <location>
        <begin position="8"/>
        <end position="120"/>
    </location>
</feature>
<dbReference type="Gene3D" id="2.40.50.1020">
    <property type="entry name" value="LytTr DNA-binding domain"/>
    <property type="match status" value="1"/>
</dbReference>
<evidence type="ECO:0000313" key="4">
    <source>
        <dbReference type="EMBL" id="TGN17288.1"/>
    </source>
</evidence>
<keyword evidence="4" id="KW-0238">DNA-binding</keyword>
<dbReference type="InterPro" id="IPR046947">
    <property type="entry name" value="LytR-like"/>
</dbReference>
<accession>A0A4V3JXX5</accession>
<dbReference type="Gene3D" id="3.40.50.2300">
    <property type="match status" value="1"/>
</dbReference>
<dbReference type="GO" id="GO:0000156">
    <property type="term" value="F:phosphorelay response regulator activity"/>
    <property type="evidence" value="ECO:0007669"/>
    <property type="project" value="InterPro"/>
</dbReference>
<dbReference type="SMART" id="SM00850">
    <property type="entry name" value="LytTR"/>
    <property type="match status" value="1"/>
</dbReference>